<evidence type="ECO:0000313" key="3">
    <source>
        <dbReference type="Proteomes" id="UP000015104"/>
    </source>
</evidence>
<proteinExistence type="predicted"/>
<feature type="transmembrane region" description="Helical" evidence="1">
    <location>
        <begin position="132"/>
        <end position="153"/>
    </location>
</feature>
<organism evidence="2 3">
    <name type="scientific">Tetranychus urticae</name>
    <name type="common">Two-spotted spider mite</name>
    <dbReference type="NCBI Taxonomy" id="32264"/>
    <lineage>
        <taxon>Eukaryota</taxon>
        <taxon>Metazoa</taxon>
        <taxon>Ecdysozoa</taxon>
        <taxon>Arthropoda</taxon>
        <taxon>Chelicerata</taxon>
        <taxon>Arachnida</taxon>
        <taxon>Acari</taxon>
        <taxon>Acariformes</taxon>
        <taxon>Trombidiformes</taxon>
        <taxon>Prostigmata</taxon>
        <taxon>Eleutherengona</taxon>
        <taxon>Raphignathae</taxon>
        <taxon>Tetranychoidea</taxon>
        <taxon>Tetranychidae</taxon>
        <taxon>Tetranychus</taxon>
    </lineage>
</organism>
<sequence>MNFLFKIGFLDRSPRTIYDPVRNAFTGLFVRYYNKQLELYSSINYTIVLVNQTDFGDCDSVNCTGLIGHIQRGEIDLSERFYSFKTIPNSIAGLKPGPVIGDVSCNIVSFLPEVATMREDVFKSLSMFTSDAIIFLAFLFLFLFSTPFLLWYCESKFFNIKSNTSTSIWSLIHAILSQRLRIETLFYRQSLSFIWIAIILTLFFLTALYSSSFTTDLTSKAPIKTIDSLEDVANSDRIPLWMEEPRGQYKRLGHLVDEITETKGIGKYVFIINVDEIYNVQLSCCLYNSESLPQWYQSTGSLPVQLLFSVLNSKLPPYATKIVNLLHEKRFESGVVFHIQSIWKLYLDKKLDPEQKFGCLHKTSISPTPALYP</sequence>
<evidence type="ECO:0000256" key="1">
    <source>
        <dbReference type="SAM" id="Phobius"/>
    </source>
</evidence>
<evidence type="ECO:0000313" key="2">
    <source>
        <dbReference type="EnsemblMetazoa" id="tetur03g04500.1"/>
    </source>
</evidence>
<evidence type="ECO:0008006" key="4">
    <source>
        <dbReference type="Google" id="ProtNLM"/>
    </source>
</evidence>
<keyword evidence="1" id="KW-0472">Membrane</keyword>
<dbReference type="HOGENOM" id="CLU_742540_0_0_1"/>
<name>T1JZM5_TETUR</name>
<dbReference type="Proteomes" id="UP000015104">
    <property type="component" value="Unassembled WGS sequence"/>
</dbReference>
<dbReference type="AlphaFoldDB" id="T1JZM5"/>
<reference evidence="3" key="1">
    <citation type="submission" date="2011-08" db="EMBL/GenBank/DDBJ databases">
        <authorList>
            <person name="Rombauts S."/>
        </authorList>
    </citation>
    <scope>NUCLEOTIDE SEQUENCE</scope>
    <source>
        <strain evidence="3">London</strain>
    </source>
</reference>
<dbReference type="EMBL" id="CAEY01001122">
    <property type="status" value="NOT_ANNOTATED_CDS"/>
    <property type="molecule type" value="Genomic_DNA"/>
</dbReference>
<feature type="transmembrane region" description="Helical" evidence="1">
    <location>
        <begin position="185"/>
        <end position="209"/>
    </location>
</feature>
<accession>T1JZM5</accession>
<reference evidence="2" key="2">
    <citation type="submission" date="2015-06" db="UniProtKB">
        <authorList>
            <consortium name="EnsemblMetazoa"/>
        </authorList>
    </citation>
    <scope>IDENTIFICATION</scope>
</reference>
<keyword evidence="1" id="KW-1133">Transmembrane helix</keyword>
<dbReference type="EnsemblMetazoa" id="tetur03g04500.1">
    <property type="protein sequence ID" value="tetur03g04500.1"/>
    <property type="gene ID" value="tetur03g04500"/>
</dbReference>
<protein>
    <recommendedName>
        <fullName evidence="4">Ionotropic glutamate receptor C-terminal domain-containing protein</fullName>
    </recommendedName>
</protein>
<keyword evidence="3" id="KW-1185">Reference proteome</keyword>
<keyword evidence="1" id="KW-0812">Transmembrane</keyword>